<dbReference type="Pfam" id="PF07366">
    <property type="entry name" value="SnoaL"/>
    <property type="match status" value="1"/>
</dbReference>
<dbReference type="Gene3D" id="3.10.450.50">
    <property type="match status" value="1"/>
</dbReference>
<dbReference type="GO" id="GO:0030638">
    <property type="term" value="P:polyketide metabolic process"/>
    <property type="evidence" value="ECO:0007669"/>
    <property type="project" value="InterPro"/>
</dbReference>
<proteinExistence type="predicted"/>
<dbReference type="OrthoDB" id="7876517at2"/>
<evidence type="ECO:0000313" key="2">
    <source>
        <dbReference type="Proteomes" id="UP000468388"/>
    </source>
</evidence>
<evidence type="ECO:0000313" key="1">
    <source>
        <dbReference type="EMBL" id="MVT41598.1"/>
    </source>
</evidence>
<organism evidence="1 2">
    <name type="scientific">Chitinophaga oryziterrae</name>
    <dbReference type="NCBI Taxonomy" id="1031224"/>
    <lineage>
        <taxon>Bacteria</taxon>
        <taxon>Pseudomonadati</taxon>
        <taxon>Bacteroidota</taxon>
        <taxon>Chitinophagia</taxon>
        <taxon>Chitinophagales</taxon>
        <taxon>Chitinophagaceae</taxon>
        <taxon>Chitinophaga</taxon>
    </lineage>
</organism>
<sequence>MNQTDLEKNKTVIARFDKACIEKNDKKALDELVADHVINHAARQGASNGKESFHHFLQLLHSGLSDIKVEILQQVAEKDLVVTRKSISGMHTGNFMGVPPTGKAISIEAIEIIRLENGKYAEHWVQSNLRELLSSLN</sequence>
<dbReference type="InterPro" id="IPR032710">
    <property type="entry name" value="NTF2-like_dom_sf"/>
</dbReference>
<dbReference type="Proteomes" id="UP000468388">
    <property type="component" value="Unassembled WGS sequence"/>
</dbReference>
<reference evidence="1 2" key="1">
    <citation type="submission" date="2019-12" db="EMBL/GenBank/DDBJ databases">
        <title>The draft genomic sequence of strain Chitinophaga oryziterrae JCM 16595.</title>
        <authorList>
            <person name="Zhang X."/>
        </authorList>
    </citation>
    <scope>NUCLEOTIDE SEQUENCE [LARGE SCALE GENOMIC DNA]</scope>
    <source>
        <strain evidence="1 2">JCM 16595</strain>
    </source>
</reference>
<comment type="caution">
    <text evidence="1">The sequence shown here is derived from an EMBL/GenBank/DDBJ whole genome shotgun (WGS) entry which is preliminary data.</text>
</comment>
<gene>
    <name evidence="1" type="ORF">GO495_13480</name>
</gene>
<keyword evidence="2" id="KW-1185">Reference proteome</keyword>
<name>A0A6N8JAU8_9BACT</name>
<dbReference type="PANTHER" id="PTHR38436">
    <property type="entry name" value="POLYKETIDE CYCLASE SNOAL-LIKE DOMAIN"/>
    <property type="match status" value="1"/>
</dbReference>
<dbReference type="SUPFAM" id="SSF54427">
    <property type="entry name" value="NTF2-like"/>
    <property type="match status" value="1"/>
</dbReference>
<protein>
    <submittedName>
        <fullName evidence="1">Ester cyclase</fullName>
    </submittedName>
</protein>
<dbReference type="PANTHER" id="PTHR38436:SF1">
    <property type="entry name" value="ESTER CYCLASE"/>
    <property type="match status" value="1"/>
</dbReference>
<dbReference type="InterPro" id="IPR009959">
    <property type="entry name" value="Cyclase_SnoaL-like"/>
</dbReference>
<dbReference type="AlphaFoldDB" id="A0A6N8JAU8"/>
<accession>A0A6N8JAU8</accession>
<dbReference type="EMBL" id="WRXO01000003">
    <property type="protein sequence ID" value="MVT41598.1"/>
    <property type="molecule type" value="Genomic_DNA"/>
</dbReference>
<dbReference type="RefSeq" id="WP_157300236.1">
    <property type="nucleotide sequence ID" value="NZ_BAAAZB010000006.1"/>
</dbReference>